<protein>
    <recommendedName>
        <fullName evidence="5">Acetylornithine aminotransferase</fullName>
        <shortName evidence="5">ACOAT</shortName>
        <ecNumber evidence="5">2.6.1.11</ecNumber>
    </recommendedName>
</protein>
<dbReference type="EMBL" id="BKBO01000001">
    <property type="protein sequence ID" value="GEQ48173.1"/>
    <property type="molecule type" value="Genomic_DNA"/>
</dbReference>
<feature type="binding site" evidence="5">
    <location>
        <position position="265"/>
    </location>
    <ligand>
        <name>pyridoxal 5'-phosphate</name>
        <dbReference type="ChEBI" id="CHEBI:597326"/>
    </ligand>
</feature>
<evidence type="ECO:0000256" key="3">
    <source>
        <dbReference type="ARBA" id="ARBA00022679"/>
    </source>
</evidence>
<dbReference type="GO" id="GO:0030170">
    <property type="term" value="F:pyridoxal phosphate binding"/>
    <property type="evidence" value="ECO:0007669"/>
    <property type="project" value="InterPro"/>
</dbReference>
<keyword evidence="5" id="KW-0963">Cytoplasm</keyword>
<comment type="subunit">
    <text evidence="5">Homodimer.</text>
</comment>
<feature type="binding site" evidence="5">
    <location>
        <position position="264"/>
    </location>
    <ligand>
        <name>N(2)-acetyl-L-ornithine</name>
        <dbReference type="ChEBI" id="CHEBI:57805"/>
    </ligand>
</feature>
<dbReference type="Pfam" id="PF00202">
    <property type="entry name" value="Aminotran_3"/>
    <property type="match status" value="1"/>
</dbReference>
<keyword evidence="2 5" id="KW-0028">Amino-acid biosynthesis</keyword>
<dbReference type="Proteomes" id="UP000886597">
    <property type="component" value="Unassembled WGS sequence"/>
</dbReference>
<sequence length="382" mass="41871">MKSYLFPTYQRKSFEIVEGTGSWAKDNLGNTYLDFTSGIGVTNLGYQHPLIESALIEQAQKIWHTTNLYENHLQEAVAQRLANGQDFLSYFCSSGAEANEAAIKLARKYTGKSEIISFENSFHGRTYGAMSATPQANIQAGFSPLVPDFVYLPFNEITSLERQINQNTAAVIVELIQGEGGIVPADIEWVQQVTQLCHDNDVLLIIDEVQTGIGRTGTLFAYEQYQIEPDIFTSAKALGNGFPVGAMVGKEKLKSAFGVGSHGTTFGGNPLAMAVANEVLTIMQTTDLLSEVQEKSNYFFERLTTINPKYIKEIRGKGLMVGIELKESLAVVDVINELTDVGLLTLNAGTNTLRLLPPLTLTKAEIDIGIDKLKAVLENPTF</sequence>
<proteinExistence type="inferred from homology"/>
<dbReference type="GO" id="GO:0005737">
    <property type="term" value="C:cytoplasm"/>
    <property type="evidence" value="ECO:0007669"/>
    <property type="project" value="UniProtKB-SubCell"/>
</dbReference>
<evidence type="ECO:0000256" key="4">
    <source>
        <dbReference type="ARBA" id="ARBA00022898"/>
    </source>
</evidence>
<reference evidence="7" key="1">
    <citation type="submission" date="2019-08" db="EMBL/GenBank/DDBJ databases">
        <authorList>
            <person name="Ishikawa M."/>
            <person name="Suzuki T."/>
            <person name="Matsutani M."/>
        </authorList>
    </citation>
    <scope>NUCLEOTIDE SEQUENCE</scope>
    <source>
        <strain evidence="7">7C1</strain>
        <strain evidence="6">8C4</strain>
    </source>
</reference>
<comment type="subcellular location">
    <subcellularLocation>
        <location evidence="5">Cytoplasm</location>
    </subcellularLocation>
</comment>
<feature type="binding site" evidence="5">
    <location>
        <begin position="207"/>
        <end position="210"/>
    </location>
    <ligand>
        <name>pyridoxal 5'-phosphate</name>
        <dbReference type="ChEBI" id="CHEBI:597326"/>
    </ligand>
</feature>
<accession>A0AAN4RIE1</accession>
<comment type="similarity">
    <text evidence="5">Belongs to the class-III pyridoxal-phosphate-dependent aminotransferase family. ArgD subfamily.</text>
</comment>
<evidence type="ECO:0000313" key="8">
    <source>
        <dbReference type="Proteomes" id="UP000886597"/>
    </source>
</evidence>
<dbReference type="PANTHER" id="PTHR11986:SF79">
    <property type="entry name" value="ACETYLORNITHINE AMINOTRANSFERASE, MITOCHONDRIAL"/>
    <property type="match status" value="1"/>
</dbReference>
<name>A0AAN4RIE1_9ENTE</name>
<keyword evidence="9" id="KW-1185">Reference proteome</keyword>
<dbReference type="FunFam" id="3.40.640.10:FF:000004">
    <property type="entry name" value="Acetylornithine aminotransferase"/>
    <property type="match status" value="1"/>
</dbReference>
<evidence type="ECO:0000313" key="9">
    <source>
        <dbReference type="Proteomes" id="UP000886607"/>
    </source>
</evidence>
<comment type="miscellaneous">
    <text evidence="5">May also have succinyldiaminopimelate aminotransferase activity, thus carrying out the corresponding step in lysine biosynthesis.</text>
</comment>
<dbReference type="InterPro" id="IPR050103">
    <property type="entry name" value="Class-III_PLP-dep_AT"/>
</dbReference>
<feature type="modified residue" description="N6-(pyridoxal phosphate)lysine" evidence="5">
    <location>
        <position position="236"/>
    </location>
</feature>
<keyword evidence="3 5" id="KW-0808">Transferase</keyword>
<dbReference type="HAMAP" id="MF_01107">
    <property type="entry name" value="ArgD_aminotrans_3"/>
    <property type="match status" value="1"/>
</dbReference>
<dbReference type="PIRSF" id="PIRSF000521">
    <property type="entry name" value="Transaminase_4ab_Lys_Orn"/>
    <property type="match status" value="1"/>
</dbReference>
<dbReference type="CDD" id="cd00610">
    <property type="entry name" value="OAT_like"/>
    <property type="match status" value="1"/>
</dbReference>
<dbReference type="Gene3D" id="3.90.1150.10">
    <property type="entry name" value="Aspartate Aminotransferase, domain 1"/>
    <property type="match status" value="1"/>
</dbReference>
<dbReference type="NCBIfam" id="TIGR00707">
    <property type="entry name" value="argD"/>
    <property type="match status" value="1"/>
</dbReference>
<comment type="cofactor">
    <cofactor evidence="5">
        <name>pyridoxal 5'-phosphate</name>
        <dbReference type="ChEBI" id="CHEBI:597326"/>
    </cofactor>
    <text evidence="5">Binds 1 pyridoxal phosphate per subunit.</text>
</comment>
<evidence type="ECO:0000313" key="6">
    <source>
        <dbReference type="EMBL" id="GEQ48173.1"/>
    </source>
</evidence>
<dbReference type="NCBIfam" id="NF002325">
    <property type="entry name" value="PRK01278.1"/>
    <property type="match status" value="1"/>
</dbReference>
<dbReference type="PANTHER" id="PTHR11986">
    <property type="entry name" value="AMINOTRANSFERASE CLASS III"/>
    <property type="match status" value="1"/>
</dbReference>
<dbReference type="EMBL" id="BKBQ01000001">
    <property type="protein sequence ID" value="GEQ53181.1"/>
    <property type="molecule type" value="Genomic_DNA"/>
</dbReference>
<feature type="binding site" evidence="5">
    <location>
        <begin position="95"/>
        <end position="96"/>
    </location>
    <ligand>
        <name>pyridoxal 5'-phosphate</name>
        <dbReference type="ChEBI" id="CHEBI:597326"/>
    </ligand>
</feature>
<dbReference type="InterPro" id="IPR015421">
    <property type="entry name" value="PyrdxlP-dep_Trfase_major"/>
</dbReference>
<dbReference type="InterPro" id="IPR004636">
    <property type="entry name" value="AcOrn/SuccOrn_fam"/>
</dbReference>
<dbReference type="InterPro" id="IPR005814">
    <property type="entry name" value="Aminotrans_3"/>
</dbReference>
<keyword evidence="5" id="KW-0055">Arginine biosynthesis</keyword>
<dbReference type="GO" id="GO:0003992">
    <property type="term" value="F:N2-acetyl-L-ornithine:2-oxoglutarate 5-aminotransferase activity"/>
    <property type="evidence" value="ECO:0007669"/>
    <property type="project" value="UniProtKB-UniRule"/>
</dbReference>
<evidence type="ECO:0000256" key="2">
    <source>
        <dbReference type="ARBA" id="ARBA00022605"/>
    </source>
</evidence>
<dbReference type="RefSeq" id="WP_202583402.1">
    <property type="nucleotide sequence ID" value="NZ_BKBO01000001.1"/>
</dbReference>
<dbReference type="InterPro" id="IPR049704">
    <property type="entry name" value="Aminotrans_3_PPA_site"/>
</dbReference>
<dbReference type="PROSITE" id="PS00600">
    <property type="entry name" value="AA_TRANSFER_CLASS_3"/>
    <property type="match status" value="1"/>
</dbReference>
<feature type="binding site" evidence="5">
    <location>
        <position position="125"/>
    </location>
    <ligand>
        <name>N(2)-acetyl-L-ornithine</name>
        <dbReference type="ChEBI" id="CHEBI:57805"/>
    </ligand>
</feature>
<evidence type="ECO:0000256" key="1">
    <source>
        <dbReference type="ARBA" id="ARBA00022576"/>
    </source>
</evidence>
<dbReference type="Gene3D" id="3.40.640.10">
    <property type="entry name" value="Type I PLP-dependent aspartate aminotransferase-like (Major domain)"/>
    <property type="match status" value="1"/>
</dbReference>
<evidence type="ECO:0000256" key="5">
    <source>
        <dbReference type="HAMAP-Rule" id="MF_01107"/>
    </source>
</evidence>
<keyword evidence="1 5" id="KW-0032">Aminotransferase</keyword>
<keyword evidence="4 5" id="KW-0663">Pyridoxal phosphate</keyword>
<comment type="catalytic activity">
    <reaction evidence="5">
        <text>N(2)-acetyl-L-ornithine + 2-oxoglutarate = N-acetyl-L-glutamate 5-semialdehyde + L-glutamate</text>
        <dbReference type="Rhea" id="RHEA:18049"/>
        <dbReference type="ChEBI" id="CHEBI:16810"/>
        <dbReference type="ChEBI" id="CHEBI:29123"/>
        <dbReference type="ChEBI" id="CHEBI:29985"/>
        <dbReference type="ChEBI" id="CHEBI:57805"/>
        <dbReference type="EC" id="2.6.1.11"/>
    </reaction>
</comment>
<reference evidence="7" key="2">
    <citation type="journal article" date="2020" name="Int. Dairy J.">
        <title>Lactic acid bacterial diversity in Brie cheese focusing on salt concentration and pH of isolation medium and characterisation of halophilic and alkaliphilic lactic acid bacterial isolates.</title>
        <authorList>
            <person name="Unno R."/>
            <person name="Matsutani M."/>
            <person name="Suzuki T."/>
            <person name="Kodama K."/>
            <person name="Matsushita H."/>
            <person name="Yamasato K."/>
            <person name="Koizumi Y."/>
            <person name="Ishikawa M."/>
        </authorList>
    </citation>
    <scope>NUCLEOTIDE SEQUENCE</scope>
    <source>
        <strain evidence="7">7C1</strain>
        <strain evidence="6">8C4</strain>
    </source>
</reference>
<dbReference type="GO" id="GO:0042802">
    <property type="term" value="F:identical protein binding"/>
    <property type="evidence" value="ECO:0007669"/>
    <property type="project" value="TreeGrafter"/>
</dbReference>
<dbReference type="SUPFAM" id="SSF53383">
    <property type="entry name" value="PLP-dependent transferases"/>
    <property type="match status" value="1"/>
</dbReference>
<gene>
    <name evidence="5 7" type="primary">argD</name>
    <name evidence="6" type="ORF">TK11N_00250</name>
    <name evidence="7" type="ORF">TK2N_00250</name>
</gene>
<comment type="pathway">
    <text evidence="5">Amino-acid biosynthesis; L-arginine biosynthesis; N(2)-acetyl-L-ornithine from L-glutamate: step 4/4.</text>
</comment>
<dbReference type="NCBIfam" id="NF002797">
    <property type="entry name" value="PRK02936.1"/>
    <property type="match status" value="1"/>
</dbReference>
<feature type="binding site" evidence="5">
    <location>
        <position position="122"/>
    </location>
    <ligand>
        <name>pyridoxal 5'-phosphate</name>
        <dbReference type="ChEBI" id="CHEBI:597326"/>
    </ligand>
</feature>
<organism evidence="7 8">
    <name type="scientific">Tetragenococcus koreensis</name>
    <dbReference type="NCBI Taxonomy" id="290335"/>
    <lineage>
        <taxon>Bacteria</taxon>
        <taxon>Bacillati</taxon>
        <taxon>Bacillota</taxon>
        <taxon>Bacilli</taxon>
        <taxon>Lactobacillales</taxon>
        <taxon>Enterococcaceae</taxon>
        <taxon>Tetragenococcus</taxon>
    </lineage>
</organism>
<dbReference type="InterPro" id="IPR015424">
    <property type="entry name" value="PyrdxlP-dep_Trfase"/>
</dbReference>
<dbReference type="GO" id="GO:0006526">
    <property type="term" value="P:L-arginine biosynthetic process"/>
    <property type="evidence" value="ECO:0007669"/>
    <property type="project" value="UniProtKB-UniRule"/>
</dbReference>
<dbReference type="AlphaFoldDB" id="A0AAN4RIE1"/>
<dbReference type="InterPro" id="IPR015422">
    <property type="entry name" value="PyrdxlP-dep_Trfase_small"/>
</dbReference>
<comment type="caution">
    <text evidence="7">The sequence shown here is derived from an EMBL/GenBank/DDBJ whole genome shotgun (WGS) entry which is preliminary data.</text>
</comment>
<evidence type="ECO:0000313" key="7">
    <source>
        <dbReference type="EMBL" id="GEQ53181.1"/>
    </source>
</evidence>
<dbReference type="Proteomes" id="UP000886607">
    <property type="component" value="Unassembled WGS sequence"/>
</dbReference>
<dbReference type="EC" id="2.6.1.11" evidence="5"/>